<evidence type="ECO:0008006" key="5">
    <source>
        <dbReference type="Google" id="ProtNLM"/>
    </source>
</evidence>
<dbReference type="PANTHER" id="PTHR40040:SF1">
    <property type="entry name" value="MEMBRANE PROTEIN"/>
    <property type="match status" value="1"/>
</dbReference>
<keyword evidence="4" id="KW-1185">Reference proteome</keyword>
<protein>
    <recommendedName>
        <fullName evidence="5">DUF4190 domain-containing protein</fullName>
    </recommendedName>
</protein>
<name>A0A1G8HWH0_9BACL</name>
<feature type="transmembrane region" description="Helical" evidence="2">
    <location>
        <begin position="114"/>
        <end position="134"/>
    </location>
</feature>
<feature type="transmembrane region" description="Helical" evidence="2">
    <location>
        <begin position="76"/>
        <end position="102"/>
    </location>
</feature>
<feature type="compositionally biased region" description="Polar residues" evidence="1">
    <location>
        <begin position="51"/>
        <end position="62"/>
    </location>
</feature>
<evidence type="ECO:0000256" key="2">
    <source>
        <dbReference type="SAM" id="Phobius"/>
    </source>
</evidence>
<feature type="region of interest" description="Disordered" evidence="1">
    <location>
        <begin position="1"/>
        <end position="68"/>
    </location>
</feature>
<dbReference type="RefSeq" id="WP_090712318.1">
    <property type="nucleotide sequence ID" value="NZ_CBCSKY010000001.1"/>
</dbReference>
<dbReference type="EMBL" id="FNDX01000003">
    <property type="protein sequence ID" value="SDI11075.1"/>
    <property type="molecule type" value="Genomic_DNA"/>
</dbReference>
<evidence type="ECO:0000256" key="1">
    <source>
        <dbReference type="SAM" id="MobiDB-lite"/>
    </source>
</evidence>
<gene>
    <name evidence="3" type="ORF">SAMN05216192_10353</name>
</gene>
<feature type="compositionally biased region" description="Basic residues" evidence="1">
    <location>
        <begin position="14"/>
        <end position="23"/>
    </location>
</feature>
<dbReference type="AlphaFoldDB" id="A0A1G8HWH0"/>
<feature type="compositionally biased region" description="Basic and acidic residues" evidence="1">
    <location>
        <begin position="1"/>
        <end position="13"/>
    </location>
</feature>
<dbReference type="Proteomes" id="UP000199050">
    <property type="component" value="Unassembled WGS sequence"/>
</dbReference>
<proteinExistence type="predicted"/>
<dbReference type="PANTHER" id="PTHR40040">
    <property type="entry name" value="SMALL HYDROPHOBIC PROTEIN-RELATED"/>
    <property type="match status" value="1"/>
</dbReference>
<dbReference type="InterPro" id="IPR055338">
    <property type="entry name" value="YqfX-like"/>
</dbReference>
<evidence type="ECO:0000313" key="3">
    <source>
        <dbReference type="EMBL" id="SDI11075.1"/>
    </source>
</evidence>
<keyword evidence="2" id="KW-1133">Transmembrane helix</keyword>
<dbReference type="OrthoDB" id="1754157at2"/>
<organism evidence="3 4">
    <name type="scientific">Paenibacillus typhae</name>
    <dbReference type="NCBI Taxonomy" id="1174501"/>
    <lineage>
        <taxon>Bacteria</taxon>
        <taxon>Bacillati</taxon>
        <taxon>Bacillota</taxon>
        <taxon>Bacilli</taxon>
        <taxon>Bacillales</taxon>
        <taxon>Paenibacillaceae</taxon>
        <taxon>Paenibacillus</taxon>
    </lineage>
</organism>
<evidence type="ECO:0000313" key="4">
    <source>
        <dbReference type="Proteomes" id="UP000199050"/>
    </source>
</evidence>
<reference evidence="4" key="1">
    <citation type="submission" date="2016-10" db="EMBL/GenBank/DDBJ databases">
        <authorList>
            <person name="Varghese N."/>
            <person name="Submissions S."/>
        </authorList>
    </citation>
    <scope>NUCLEOTIDE SEQUENCE [LARGE SCALE GENOMIC DNA]</scope>
    <source>
        <strain evidence="4">CGMCC 1.11012</strain>
    </source>
</reference>
<keyword evidence="2" id="KW-0472">Membrane</keyword>
<accession>A0A1G8HWH0</accession>
<keyword evidence="2" id="KW-0812">Transmembrane</keyword>
<sequence>MESNDEETKVDPSRRRKVILRPRSRVDYPRRDPVHREEYAAEVSPPLVRQPGTSDNNASEVRQSAGEHNDSRTMGYIALGFGVVSLFIWSIIAGPVAVVLGYSAYSRGQKTAGAWAMGLGIVSTLSYFVMIPFAR</sequence>
<dbReference type="STRING" id="1174501.SAMN05216192_10353"/>
<feature type="compositionally biased region" description="Basic and acidic residues" evidence="1">
    <location>
        <begin position="24"/>
        <end position="39"/>
    </location>
</feature>